<keyword evidence="4 7" id="KW-0812">Transmembrane</keyword>
<evidence type="ECO:0000256" key="7">
    <source>
        <dbReference type="RuleBase" id="RU363032"/>
    </source>
</evidence>
<dbReference type="Gene3D" id="1.10.3720.10">
    <property type="entry name" value="MetI-like"/>
    <property type="match status" value="1"/>
</dbReference>
<comment type="caution">
    <text evidence="9">The sequence shown here is derived from an EMBL/GenBank/DDBJ whole genome shotgun (WGS) entry which is preliminary data.</text>
</comment>
<dbReference type="PROSITE" id="PS50928">
    <property type="entry name" value="ABC_TM1"/>
    <property type="match status" value="1"/>
</dbReference>
<feature type="transmembrane region" description="Helical" evidence="7">
    <location>
        <begin position="190"/>
        <end position="215"/>
    </location>
</feature>
<reference evidence="9 10" key="1">
    <citation type="submission" date="2020-02" db="EMBL/GenBank/DDBJ databases">
        <title>Sequencing the genomes of 1000 actinobacteria strains.</title>
        <authorList>
            <person name="Klenk H.-P."/>
        </authorList>
    </citation>
    <scope>NUCLEOTIDE SEQUENCE [LARGE SCALE GENOMIC DNA]</scope>
    <source>
        <strain evidence="9 10">DSM 27960</strain>
    </source>
</reference>
<dbReference type="PANTHER" id="PTHR43386">
    <property type="entry name" value="OLIGOPEPTIDE TRANSPORT SYSTEM PERMEASE PROTEIN APPC"/>
    <property type="match status" value="1"/>
</dbReference>
<dbReference type="Proteomes" id="UP000541033">
    <property type="component" value="Unassembled WGS sequence"/>
</dbReference>
<sequence>MRQLRKPGFIVSLVVIAVVLVAAFWPSLLATNDPYQSVPSNPLAPPSWEHLFGTDNLGRDVYSRVIYGTALSLSAAALAVVVGVVVGAIIGLISGFVGGRLDFVIMRFVDVLIAIPGILLALIVVASLGFGPWSLALGVGLGAAGSFARIMRSQVLHIRHEEYVEAARTLGARGPAILFSHVLPNAARPVIAMAALELGTAILSVSALTFLGFGAPPPAPEWGALVSAGRDFLATNPWLSLIPGAVILVVVLSVNRVARTIGDKS</sequence>
<feature type="transmembrane region" description="Helical" evidence="7">
    <location>
        <begin position="235"/>
        <end position="254"/>
    </location>
</feature>
<proteinExistence type="inferred from homology"/>
<organism evidence="9 10">
    <name type="scientific">Lysinibacter cavernae</name>
    <dbReference type="NCBI Taxonomy" id="1640652"/>
    <lineage>
        <taxon>Bacteria</taxon>
        <taxon>Bacillati</taxon>
        <taxon>Actinomycetota</taxon>
        <taxon>Actinomycetes</taxon>
        <taxon>Micrococcales</taxon>
        <taxon>Microbacteriaceae</taxon>
        <taxon>Lysinibacter</taxon>
    </lineage>
</organism>
<gene>
    <name evidence="9" type="ORF">FHX76_002769</name>
</gene>
<keyword evidence="10" id="KW-1185">Reference proteome</keyword>
<dbReference type="InterPro" id="IPR000515">
    <property type="entry name" value="MetI-like"/>
</dbReference>
<comment type="subcellular location">
    <subcellularLocation>
        <location evidence="1 7">Cell membrane</location>
        <topology evidence="1 7">Multi-pass membrane protein</topology>
    </subcellularLocation>
</comment>
<dbReference type="EMBL" id="JAAMOX010000002">
    <property type="protein sequence ID" value="NIH54873.1"/>
    <property type="molecule type" value="Genomic_DNA"/>
</dbReference>
<dbReference type="PANTHER" id="PTHR43386:SF1">
    <property type="entry name" value="D,D-DIPEPTIDE TRANSPORT SYSTEM PERMEASE PROTEIN DDPC-RELATED"/>
    <property type="match status" value="1"/>
</dbReference>
<dbReference type="GO" id="GO:0005886">
    <property type="term" value="C:plasma membrane"/>
    <property type="evidence" value="ECO:0007669"/>
    <property type="project" value="UniProtKB-SubCell"/>
</dbReference>
<evidence type="ECO:0000256" key="5">
    <source>
        <dbReference type="ARBA" id="ARBA00022989"/>
    </source>
</evidence>
<keyword evidence="6 7" id="KW-0472">Membrane</keyword>
<dbReference type="CDD" id="cd06261">
    <property type="entry name" value="TM_PBP2"/>
    <property type="match status" value="1"/>
</dbReference>
<keyword evidence="5 7" id="KW-1133">Transmembrane helix</keyword>
<dbReference type="Pfam" id="PF00528">
    <property type="entry name" value="BPD_transp_1"/>
    <property type="match status" value="1"/>
</dbReference>
<evidence type="ECO:0000256" key="1">
    <source>
        <dbReference type="ARBA" id="ARBA00004651"/>
    </source>
</evidence>
<protein>
    <submittedName>
        <fullName evidence="9">Peptide/nickel transport system permease protein</fullName>
    </submittedName>
</protein>
<name>A0A7X5R3A3_9MICO</name>
<evidence type="ECO:0000313" key="9">
    <source>
        <dbReference type="EMBL" id="NIH54873.1"/>
    </source>
</evidence>
<evidence type="ECO:0000256" key="6">
    <source>
        <dbReference type="ARBA" id="ARBA00023136"/>
    </source>
</evidence>
<keyword evidence="2 7" id="KW-0813">Transport</keyword>
<evidence type="ECO:0000313" key="10">
    <source>
        <dbReference type="Proteomes" id="UP000541033"/>
    </source>
</evidence>
<feature type="domain" description="ABC transmembrane type-1" evidence="8">
    <location>
        <begin position="69"/>
        <end position="258"/>
    </location>
</feature>
<dbReference type="AlphaFoldDB" id="A0A7X5R3A3"/>
<evidence type="ECO:0000256" key="3">
    <source>
        <dbReference type="ARBA" id="ARBA00022475"/>
    </source>
</evidence>
<feature type="transmembrane region" description="Helical" evidence="7">
    <location>
        <begin position="105"/>
        <end position="127"/>
    </location>
</feature>
<accession>A0A7X5R3A3</accession>
<evidence type="ECO:0000259" key="8">
    <source>
        <dbReference type="PROSITE" id="PS50928"/>
    </source>
</evidence>
<feature type="transmembrane region" description="Helical" evidence="7">
    <location>
        <begin position="133"/>
        <end position="151"/>
    </location>
</feature>
<evidence type="ECO:0000256" key="4">
    <source>
        <dbReference type="ARBA" id="ARBA00022692"/>
    </source>
</evidence>
<dbReference type="RefSeq" id="WP_167151477.1">
    <property type="nucleotide sequence ID" value="NZ_JAAMOX010000002.1"/>
</dbReference>
<feature type="transmembrane region" description="Helical" evidence="7">
    <location>
        <begin position="65"/>
        <end position="93"/>
    </location>
</feature>
<dbReference type="InterPro" id="IPR035906">
    <property type="entry name" value="MetI-like_sf"/>
</dbReference>
<evidence type="ECO:0000256" key="2">
    <source>
        <dbReference type="ARBA" id="ARBA00022448"/>
    </source>
</evidence>
<dbReference type="SUPFAM" id="SSF161098">
    <property type="entry name" value="MetI-like"/>
    <property type="match status" value="1"/>
</dbReference>
<dbReference type="GO" id="GO:0055085">
    <property type="term" value="P:transmembrane transport"/>
    <property type="evidence" value="ECO:0007669"/>
    <property type="project" value="InterPro"/>
</dbReference>
<dbReference type="InterPro" id="IPR050366">
    <property type="entry name" value="BP-dependent_transpt_permease"/>
</dbReference>
<comment type="similarity">
    <text evidence="7">Belongs to the binding-protein-dependent transport system permease family.</text>
</comment>
<feature type="transmembrane region" description="Helical" evidence="7">
    <location>
        <begin position="7"/>
        <end position="25"/>
    </location>
</feature>
<keyword evidence="3" id="KW-1003">Cell membrane</keyword>